<gene>
    <name evidence="1" type="ORF">JF259_17475</name>
</gene>
<dbReference type="AlphaFoldDB" id="A0A8J7J4Q9"/>
<accession>A0A8J7J4Q9</accession>
<keyword evidence="2" id="KW-1185">Reference proteome</keyword>
<dbReference type="EMBL" id="JAELVQ010000051">
    <property type="protein sequence ID" value="MBJ6369877.1"/>
    <property type="molecule type" value="Genomic_DNA"/>
</dbReference>
<organism evidence="1 2">
    <name type="scientific">Snuella sedimenti</name>
    <dbReference type="NCBI Taxonomy" id="2798802"/>
    <lineage>
        <taxon>Bacteria</taxon>
        <taxon>Pseudomonadati</taxon>
        <taxon>Bacteroidota</taxon>
        <taxon>Flavobacteriia</taxon>
        <taxon>Flavobacteriales</taxon>
        <taxon>Flavobacteriaceae</taxon>
        <taxon>Snuella</taxon>
    </lineage>
</organism>
<dbReference type="RefSeq" id="WP_199117000.1">
    <property type="nucleotide sequence ID" value="NZ_JAELVQ010000051.1"/>
</dbReference>
<comment type="caution">
    <text evidence="1">The sequence shown here is derived from an EMBL/GenBank/DDBJ whole genome shotgun (WGS) entry which is preliminary data.</text>
</comment>
<sequence>MSSRQEVFHPEPLTEPYVVSHDTALLIQIYTLNLKIQHTSDKTGKEIVSEPRPAIYRHLLDYFCTYHKRLGLAELKKTLVSVKLKEKALQMQQAGKG</sequence>
<dbReference type="Proteomes" id="UP000610931">
    <property type="component" value="Unassembled WGS sequence"/>
</dbReference>
<name>A0A8J7J4Q9_9FLAO</name>
<evidence type="ECO:0000313" key="2">
    <source>
        <dbReference type="Proteomes" id="UP000610931"/>
    </source>
</evidence>
<evidence type="ECO:0000313" key="1">
    <source>
        <dbReference type="EMBL" id="MBJ6369877.1"/>
    </source>
</evidence>
<reference evidence="1" key="1">
    <citation type="submission" date="2020-12" db="EMBL/GenBank/DDBJ databases">
        <title>Snuella sp. nov., isolated from sediment in Incheon.</title>
        <authorList>
            <person name="Kim W."/>
        </authorList>
    </citation>
    <scope>NUCLEOTIDE SEQUENCE</scope>
    <source>
        <strain evidence="1">CAU 1569</strain>
    </source>
</reference>
<protein>
    <submittedName>
        <fullName evidence="1">Uncharacterized protein</fullName>
    </submittedName>
</protein>
<proteinExistence type="predicted"/>